<comment type="caution">
    <text evidence="2">The sequence shown here is derived from an EMBL/GenBank/DDBJ whole genome shotgun (WGS) entry which is preliminary data.</text>
</comment>
<gene>
    <name evidence="2" type="ORF">V1478_009327</name>
</gene>
<keyword evidence="1" id="KW-0732">Signal</keyword>
<evidence type="ECO:0000313" key="2">
    <source>
        <dbReference type="EMBL" id="KAL2722464.1"/>
    </source>
</evidence>
<name>A0ABD2APC0_VESSQ</name>
<dbReference type="EMBL" id="JAUDFV010000141">
    <property type="protein sequence ID" value="KAL2722464.1"/>
    <property type="molecule type" value="Genomic_DNA"/>
</dbReference>
<evidence type="ECO:0000313" key="3">
    <source>
        <dbReference type="Proteomes" id="UP001607302"/>
    </source>
</evidence>
<sequence>MAKIYFLAFVALLIFVAVSAQEEQDKEPVLNEQLGDPKEYFSPCTAGENRICNQYCKNKGKRFGACNSHGICVCI</sequence>
<accession>A0ABD2APC0</accession>
<feature type="chain" id="PRO_5044756075" evidence="1">
    <location>
        <begin position="21"/>
        <end position="75"/>
    </location>
</feature>
<dbReference type="Proteomes" id="UP001607302">
    <property type="component" value="Unassembled WGS sequence"/>
</dbReference>
<evidence type="ECO:0000256" key="1">
    <source>
        <dbReference type="SAM" id="SignalP"/>
    </source>
</evidence>
<feature type="signal peptide" evidence="1">
    <location>
        <begin position="1"/>
        <end position="20"/>
    </location>
</feature>
<protein>
    <submittedName>
        <fullName evidence="2">Drosomycin-like</fullName>
    </submittedName>
</protein>
<proteinExistence type="predicted"/>
<organism evidence="2 3">
    <name type="scientific">Vespula squamosa</name>
    <name type="common">Southern yellow jacket</name>
    <name type="synonym">Wasp</name>
    <dbReference type="NCBI Taxonomy" id="30214"/>
    <lineage>
        <taxon>Eukaryota</taxon>
        <taxon>Metazoa</taxon>
        <taxon>Ecdysozoa</taxon>
        <taxon>Arthropoda</taxon>
        <taxon>Hexapoda</taxon>
        <taxon>Insecta</taxon>
        <taxon>Pterygota</taxon>
        <taxon>Neoptera</taxon>
        <taxon>Endopterygota</taxon>
        <taxon>Hymenoptera</taxon>
        <taxon>Apocrita</taxon>
        <taxon>Aculeata</taxon>
        <taxon>Vespoidea</taxon>
        <taxon>Vespidae</taxon>
        <taxon>Vespinae</taxon>
        <taxon>Vespula</taxon>
    </lineage>
</organism>
<dbReference type="AlphaFoldDB" id="A0ABD2APC0"/>
<reference evidence="2 3" key="1">
    <citation type="journal article" date="2024" name="Ann. Entomol. Soc. Am.">
        <title>Genomic analyses of the southern and eastern yellowjacket wasps (Hymenoptera: Vespidae) reveal evolutionary signatures of social life.</title>
        <authorList>
            <person name="Catto M.A."/>
            <person name="Caine P.B."/>
            <person name="Orr S.E."/>
            <person name="Hunt B.G."/>
            <person name="Goodisman M.A.D."/>
        </authorList>
    </citation>
    <scope>NUCLEOTIDE SEQUENCE [LARGE SCALE GENOMIC DNA]</scope>
    <source>
        <strain evidence="2">233</strain>
        <tissue evidence="2">Head and thorax</tissue>
    </source>
</reference>
<keyword evidence="3" id="KW-1185">Reference proteome</keyword>